<keyword evidence="3" id="KW-1185">Reference proteome</keyword>
<dbReference type="Pfam" id="PF13376">
    <property type="entry name" value="OmdA"/>
    <property type="match status" value="1"/>
</dbReference>
<name>A0ABT7PJ49_9BACT</name>
<dbReference type="Gene3D" id="3.40.5.90">
    <property type="entry name" value="CDGSH iron-sulfur domain, mitoNEET-type"/>
    <property type="match status" value="1"/>
</dbReference>
<sequence length="221" mass="25299">MTRAIEMAKYDPQVTDYIRQDTRWPRELRTLRSLLIGGGLKEAYKWRAPCYTYGDANVAMLASLKQTCTLSFFKGVLLTDPEQMLVAPGKNSQSARVLRFRSVREIEALESSVQRFIREAIEIEKSGVSVEFRQKDELEIPDELLQMYDQNPRLKAAFDALTPGRRRGYVLHFNGAKQSKTRLSRIEKSIPRIFEGKGIHDCICGLSKRMPRCDGSHSSDH</sequence>
<reference evidence="2 3" key="1">
    <citation type="submission" date="2023-06" db="EMBL/GenBank/DDBJ databases">
        <title>Roseiconus lacunae JC819 isolated from Gulf of Mannar region, Tamil Nadu.</title>
        <authorList>
            <person name="Pk S."/>
            <person name="Ch S."/>
            <person name="Ch V.R."/>
        </authorList>
    </citation>
    <scope>NUCLEOTIDE SEQUENCE [LARGE SCALE GENOMIC DNA]</scope>
    <source>
        <strain evidence="2 3">JC819</strain>
    </source>
</reference>
<dbReference type="EMBL" id="JASZZN010000009">
    <property type="protein sequence ID" value="MDM4016527.1"/>
    <property type="molecule type" value="Genomic_DNA"/>
</dbReference>
<evidence type="ECO:0000313" key="2">
    <source>
        <dbReference type="EMBL" id="MDM4016527.1"/>
    </source>
</evidence>
<proteinExistence type="predicted"/>
<accession>A0ABT7PJ49</accession>
<evidence type="ECO:0000313" key="3">
    <source>
        <dbReference type="Proteomes" id="UP001239462"/>
    </source>
</evidence>
<evidence type="ECO:0000259" key="1">
    <source>
        <dbReference type="Pfam" id="PF08818"/>
    </source>
</evidence>
<protein>
    <submittedName>
        <fullName evidence="2">YdeI/OmpD-associated family protein</fullName>
    </submittedName>
</protein>
<organism evidence="2 3">
    <name type="scientific">Roseiconus lacunae</name>
    <dbReference type="NCBI Taxonomy" id="2605694"/>
    <lineage>
        <taxon>Bacteria</taxon>
        <taxon>Pseudomonadati</taxon>
        <taxon>Planctomycetota</taxon>
        <taxon>Planctomycetia</taxon>
        <taxon>Pirellulales</taxon>
        <taxon>Pirellulaceae</taxon>
        <taxon>Roseiconus</taxon>
    </lineage>
</organism>
<dbReference type="PIRSF" id="PIRSF021308">
    <property type="entry name" value="UCP021308"/>
    <property type="match status" value="1"/>
</dbReference>
<dbReference type="InterPro" id="IPR042216">
    <property type="entry name" value="MitoNEET_CISD"/>
</dbReference>
<dbReference type="SUPFAM" id="SSF159888">
    <property type="entry name" value="YdhG-like"/>
    <property type="match status" value="1"/>
</dbReference>
<dbReference type="Pfam" id="PF08818">
    <property type="entry name" value="DUF1801"/>
    <property type="match status" value="1"/>
</dbReference>
<dbReference type="InterPro" id="IPR014922">
    <property type="entry name" value="YdhG-like"/>
</dbReference>
<gene>
    <name evidence="2" type="ORF">QTN89_13870</name>
</gene>
<dbReference type="InterPro" id="IPR016786">
    <property type="entry name" value="YdeI_bac"/>
</dbReference>
<feature type="domain" description="YdhG-like" evidence="1">
    <location>
        <begin position="26"/>
        <end position="121"/>
    </location>
</feature>
<comment type="caution">
    <text evidence="2">The sequence shown here is derived from an EMBL/GenBank/DDBJ whole genome shotgun (WGS) entry which is preliminary data.</text>
</comment>
<dbReference type="Proteomes" id="UP001239462">
    <property type="component" value="Unassembled WGS sequence"/>
</dbReference>
<dbReference type="RefSeq" id="WP_289164175.1">
    <property type="nucleotide sequence ID" value="NZ_JASZZN010000009.1"/>
</dbReference>